<proteinExistence type="predicted"/>
<feature type="region of interest" description="Disordered" evidence="1">
    <location>
        <begin position="1"/>
        <end position="22"/>
    </location>
</feature>
<gene>
    <name evidence="3" type="ORF">GCM10009654_16390</name>
</gene>
<name>A0ABN1UR58_9ACTN</name>
<evidence type="ECO:0000313" key="3">
    <source>
        <dbReference type="EMBL" id="GAA1160763.1"/>
    </source>
</evidence>
<dbReference type="Proteomes" id="UP001501371">
    <property type="component" value="Unassembled WGS sequence"/>
</dbReference>
<evidence type="ECO:0000259" key="2">
    <source>
        <dbReference type="Pfam" id="PF25232"/>
    </source>
</evidence>
<evidence type="ECO:0000256" key="1">
    <source>
        <dbReference type="SAM" id="MobiDB-lite"/>
    </source>
</evidence>
<reference evidence="3 4" key="1">
    <citation type="journal article" date="2019" name="Int. J. Syst. Evol. Microbiol.">
        <title>The Global Catalogue of Microorganisms (GCM) 10K type strain sequencing project: providing services to taxonomists for standard genome sequencing and annotation.</title>
        <authorList>
            <consortium name="The Broad Institute Genomics Platform"/>
            <consortium name="The Broad Institute Genome Sequencing Center for Infectious Disease"/>
            <person name="Wu L."/>
            <person name="Ma J."/>
        </authorList>
    </citation>
    <scope>NUCLEOTIDE SEQUENCE [LARGE SCALE GENOMIC DNA]</scope>
    <source>
        <strain evidence="3 4">JCM 12696</strain>
    </source>
</reference>
<dbReference type="EMBL" id="BAAAKV010000011">
    <property type="protein sequence ID" value="GAA1160763.1"/>
    <property type="molecule type" value="Genomic_DNA"/>
</dbReference>
<accession>A0ABN1UR58</accession>
<sequence length="190" mass="20919">MSGEDVPSTGQNPPPVPAHGALMVDTSRGDRVGEFRGLAGPYWSLRPVGGGHEWEAEPRHVRPPTVAERLRIENARQNARSRGDAHSAVFTAALASILTPERSADMGRRHGFVDWTITPNRAGDPPTLHTFRCAAESDDGKRCGAQSPTSELFETARGWTFSHVRDHPQHTDFTEVIQRPWTLLRTEAPS</sequence>
<evidence type="ECO:0000313" key="4">
    <source>
        <dbReference type="Proteomes" id="UP001501371"/>
    </source>
</evidence>
<keyword evidence="4" id="KW-1185">Reference proteome</keyword>
<dbReference type="Pfam" id="PF25232">
    <property type="entry name" value="DUF7848"/>
    <property type="match status" value="1"/>
</dbReference>
<feature type="domain" description="DUF7848" evidence="2">
    <location>
        <begin position="108"/>
        <end position="185"/>
    </location>
</feature>
<comment type="caution">
    <text evidence="3">The sequence shown here is derived from an EMBL/GenBank/DDBJ whole genome shotgun (WGS) entry which is preliminary data.</text>
</comment>
<dbReference type="InterPro" id="IPR057170">
    <property type="entry name" value="DUF7848"/>
</dbReference>
<organism evidence="3 4">
    <name type="scientific">Streptomyces hebeiensis</name>
    <dbReference type="NCBI Taxonomy" id="229486"/>
    <lineage>
        <taxon>Bacteria</taxon>
        <taxon>Bacillati</taxon>
        <taxon>Actinomycetota</taxon>
        <taxon>Actinomycetes</taxon>
        <taxon>Kitasatosporales</taxon>
        <taxon>Streptomycetaceae</taxon>
        <taxon>Streptomyces</taxon>
    </lineage>
</organism>
<protein>
    <recommendedName>
        <fullName evidence="2">DUF7848 domain-containing protein</fullName>
    </recommendedName>
</protein>